<dbReference type="GO" id="GO:0006508">
    <property type="term" value="P:proteolysis"/>
    <property type="evidence" value="ECO:0007669"/>
    <property type="project" value="UniProtKB-KW"/>
</dbReference>
<evidence type="ECO:0000256" key="1">
    <source>
        <dbReference type="ARBA" id="ARBA00022475"/>
    </source>
</evidence>
<sequence length="426" mass="46084">MTATSTPLCPECSAQLPDDPRFVVWCRACDWNVEPRPSRPEPVGRLQRRRAALATSLGDALFEQTRRATVDAAALRPRLGLARAAAVALAVPVHGLTVAVAGAAVLAAVAVDRRPLGLAVAAFLLLLAWFVRPRLGRLRTGPDTVAHSEAPALFAVLDAIAGVVGGRPVEVVQVDGQWNASRAALGLRRRELVTLGAPLWAALPAQSRVALLGHELAHGANGDLHDLAVVGGALTTLEAWAELLLPQRRTTTDRWHADWSEQTFWRLGGWPLYAAVRAYAGMLELVLLRSSQRAEYYADVLAVQVAGSAAAADLLEVLELDRTTLDALDRAVRRGDRHGLWALARRHLRELPDSERERLRRVCERAGHAVDATHPPTGLRRRLALALALPPTVTVPDEAWAAADAELAAAMERAERAYAERVSLVR</sequence>
<organism evidence="13 14">
    <name type="scientific">Motilibacter peucedani</name>
    <dbReference type="NCBI Taxonomy" id="598650"/>
    <lineage>
        <taxon>Bacteria</taxon>
        <taxon>Bacillati</taxon>
        <taxon>Actinomycetota</taxon>
        <taxon>Actinomycetes</taxon>
        <taxon>Motilibacterales</taxon>
        <taxon>Motilibacteraceae</taxon>
        <taxon>Motilibacter</taxon>
    </lineage>
</organism>
<keyword evidence="4" id="KW-0479">Metal-binding</keyword>
<keyword evidence="6 10" id="KW-0862">Zinc</keyword>
<dbReference type="AlphaFoldDB" id="A0A420XV21"/>
<dbReference type="Pfam" id="PF01435">
    <property type="entry name" value="Peptidase_M48"/>
    <property type="match status" value="1"/>
</dbReference>
<comment type="cofactor">
    <cofactor evidence="10">
        <name>Zn(2+)</name>
        <dbReference type="ChEBI" id="CHEBI:29105"/>
    </cofactor>
    <text evidence="10">Binds 1 zinc ion per subunit.</text>
</comment>
<name>A0A420XV21_9ACTN</name>
<keyword evidence="7 11" id="KW-1133">Transmembrane helix</keyword>
<evidence type="ECO:0000313" key="14">
    <source>
        <dbReference type="Proteomes" id="UP000281955"/>
    </source>
</evidence>
<dbReference type="PANTHER" id="PTHR43221:SF2">
    <property type="entry name" value="PROTEASE HTPX HOMOLOG"/>
    <property type="match status" value="1"/>
</dbReference>
<keyword evidence="2 10" id="KW-0645">Protease</keyword>
<evidence type="ECO:0000256" key="3">
    <source>
        <dbReference type="ARBA" id="ARBA00022692"/>
    </source>
</evidence>
<gene>
    <name evidence="13" type="ORF">CLV35_0144</name>
</gene>
<keyword evidence="9 11" id="KW-0472">Membrane</keyword>
<dbReference type="EMBL" id="RBWV01000002">
    <property type="protein sequence ID" value="RKS80678.1"/>
    <property type="molecule type" value="Genomic_DNA"/>
</dbReference>
<comment type="caution">
    <text evidence="13">The sequence shown here is derived from an EMBL/GenBank/DDBJ whole genome shotgun (WGS) entry which is preliminary data.</text>
</comment>
<accession>A0A420XV21</accession>
<evidence type="ECO:0000256" key="8">
    <source>
        <dbReference type="ARBA" id="ARBA00023049"/>
    </source>
</evidence>
<dbReference type="PANTHER" id="PTHR43221">
    <property type="entry name" value="PROTEASE HTPX"/>
    <property type="match status" value="1"/>
</dbReference>
<evidence type="ECO:0000256" key="9">
    <source>
        <dbReference type="ARBA" id="ARBA00023136"/>
    </source>
</evidence>
<protein>
    <submittedName>
        <fullName evidence="13">Zn-dependent protease with chaperone function</fullName>
    </submittedName>
</protein>
<feature type="transmembrane region" description="Helical" evidence="11">
    <location>
        <begin position="115"/>
        <end position="131"/>
    </location>
</feature>
<dbReference type="GO" id="GO:0004222">
    <property type="term" value="F:metalloendopeptidase activity"/>
    <property type="evidence" value="ECO:0007669"/>
    <property type="project" value="InterPro"/>
</dbReference>
<evidence type="ECO:0000256" key="5">
    <source>
        <dbReference type="ARBA" id="ARBA00022801"/>
    </source>
</evidence>
<reference evidence="13 14" key="1">
    <citation type="submission" date="2018-10" db="EMBL/GenBank/DDBJ databases">
        <title>Genomic Encyclopedia of Archaeal and Bacterial Type Strains, Phase II (KMG-II): from individual species to whole genera.</title>
        <authorList>
            <person name="Goeker M."/>
        </authorList>
    </citation>
    <scope>NUCLEOTIDE SEQUENCE [LARGE SCALE GENOMIC DNA]</scope>
    <source>
        <strain evidence="13 14">RP-AC37</strain>
    </source>
</reference>
<dbReference type="RefSeq" id="WP_183061552.1">
    <property type="nucleotide sequence ID" value="NZ_RBWV01000002.1"/>
</dbReference>
<dbReference type="CDD" id="cd07328">
    <property type="entry name" value="M48_Ste24p_like"/>
    <property type="match status" value="1"/>
</dbReference>
<evidence type="ECO:0000256" key="4">
    <source>
        <dbReference type="ARBA" id="ARBA00022723"/>
    </source>
</evidence>
<keyword evidence="3 11" id="KW-0812">Transmembrane</keyword>
<dbReference type="Proteomes" id="UP000281955">
    <property type="component" value="Unassembled WGS sequence"/>
</dbReference>
<evidence type="ECO:0000256" key="11">
    <source>
        <dbReference type="SAM" id="Phobius"/>
    </source>
</evidence>
<evidence type="ECO:0000259" key="12">
    <source>
        <dbReference type="Pfam" id="PF01435"/>
    </source>
</evidence>
<comment type="similarity">
    <text evidence="10">Belongs to the peptidase M48 family.</text>
</comment>
<keyword evidence="14" id="KW-1185">Reference proteome</keyword>
<evidence type="ECO:0000256" key="2">
    <source>
        <dbReference type="ARBA" id="ARBA00022670"/>
    </source>
</evidence>
<dbReference type="InParanoid" id="A0A420XV21"/>
<dbReference type="InterPro" id="IPR001915">
    <property type="entry name" value="Peptidase_M48"/>
</dbReference>
<keyword evidence="5 10" id="KW-0378">Hydrolase</keyword>
<dbReference type="InterPro" id="IPR050083">
    <property type="entry name" value="HtpX_protease"/>
</dbReference>
<feature type="domain" description="Peptidase M48" evidence="12">
    <location>
        <begin position="171"/>
        <end position="380"/>
    </location>
</feature>
<keyword evidence="8 10" id="KW-0482">Metalloprotease</keyword>
<feature type="transmembrane region" description="Helical" evidence="11">
    <location>
        <begin position="84"/>
        <end position="109"/>
    </location>
</feature>
<keyword evidence="1" id="KW-1003">Cell membrane</keyword>
<evidence type="ECO:0000313" key="13">
    <source>
        <dbReference type="EMBL" id="RKS80678.1"/>
    </source>
</evidence>
<proteinExistence type="inferred from homology"/>
<evidence type="ECO:0000256" key="6">
    <source>
        <dbReference type="ARBA" id="ARBA00022833"/>
    </source>
</evidence>
<evidence type="ECO:0000256" key="10">
    <source>
        <dbReference type="RuleBase" id="RU003983"/>
    </source>
</evidence>
<dbReference type="GO" id="GO:0046872">
    <property type="term" value="F:metal ion binding"/>
    <property type="evidence" value="ECO:0007669"/>
    <property type="project" value="UniProtKB-KW"/>
</dbReference>
<evidence type="ECO:0000256" key="7">
    <source>
        <dbReference type="ARBA" id="ARBA00022989"/>
    </source>
</evidence>